<sequence>MGIRGIWVCVCLTALADVRSQSLTKCAKVREAFQLRQLGAAKAAPDTSSAGPDLQMTSSTCRSHNLTCCTKKMEERYQVAARRDFQNLLQKSCSSLKLFLSRSVAAFQEAVEVLVHQVQNHTLSLLQSAYGDLAERMLPPVSELFADVELFVLGAELSPEEAVQRFFHSLFPLVFQQLVEPGLAPLDPAYAECARTAAMGRRGPGAFGPAPGLLAARVGGASLPARLFLQALHLGVEVVNTTARPNLARECRRALLRMAYCPRCQALPARPPCMGYCLNVLRGCLASLAEVDAPWREFVRSLEELGSPPRAGLDLGQALGDTTALVRDAVAHVRASAPWLSAQVRSVCGLPRRETAHARIIQQGSGMRDPSLPLRRPTTRTDDTLGIRTRELLQGLRVYRTFYGGLADQMCVSELASADTITCWNGADMVRSYTQRVTGNGVQAQSDNPEVRVKEVDPIINQVIDKLKHINQLLQGRTIPRLGTLDRIEVGSGDMVAPYSGDCDDEDSCWGSGNGVSDRPAAPKLEALLTARRGVVAGQRPGCFL</sequence>
<reference evidence="14" key="3">
    <citation type="submission" date="2025-09" db="UniProtKB">
        <authorList>
            <consortium name="Ensembl"/>
        </authorList>
    </citation>
    <scope>IDENTIFICATION</scope>
</reference>
<keyword evidence="7 12" id="KW-0472">Membrane</keyword>
<dbReference type="InterPro" id="IPR001863">
    <property type="entry name" value="Glypican"/>
</dbReference>
<keyword evidence="4 12" id="KW-0336">GPI-anchor</keyword>
<dbReference type="GO" id="GO:0009986">
    <property type="term" value="C:cell surface"/>
    <property type="evidence" value="ECO:0007669"/>
    <property type="project" value="TreeGrafter"/>
</dbReference>
<proteinExistence type="inferred from homology"/>
<feature type="chain" id="PRO_5044295719" evidence="13">
    <location>
        <begin position="21"/>
        <end position="545"/>
    </location>
</feature>
<dbReference type="Proteomes" id="UP000314983">
    <property type="component" value="Chromosome 16"/>
</dbReference>
<comment type="similarity">
    <text evidence="2 11">Belongs to the glypican family.</text>
</comment>
<dbReference type="GO" id="GO:0090263">
    <property type="term" value="P:positive regulation of canonical Wnt signaling pathway"/>
    <property type="evidence" value="ECO:0007669"/>
    <property type="project" value="TreeGrafter"/>
</dbReference>
<evidence type="ECO:0000256" key="1">
    <source>
        <dbReference type="ARBA" id="ARBA00004609"/>
    </source>
</evidence>
<dbReference type="Ensembl" id="ENSEEET00000061078.1">
    <property type="protein sequence ID" value="ENSEEEP00000057746.1"/>
    <property type="gene ID" value="ENSEEEG00000027991.1"/>
</dbReference>
<keyword evidence="5 13" id="KW-0732">Signal</keyword>
<reference evidence="14 15" key="1">
    <citation type="submission" date="2020-05" db="EMBL/GenBank/DDBJ databases">
        <title>Electrophorus electricus (electric eel) genome, fEleEle1, primary haplotype.</title>
        <authorList>
            <person name="Myers G."/>
            <person name="Meyer A."/>
            <person name="Fedrigo O."/>
            <person name="Formenti G."/>
            <person name="Rhie A."/>
            <person name="Tracey A."/>
            <person name="Sims Y."/>
            <person name="Jarvis E.D."/>
        </authorList>
    </citation>
    <scope>NUCLEOTIDE SEQUENCE [LARGE SCALE GENOMIC DNA]</scope>
</reference>
<feature type="signal peptide" evidence="13">
    <location>
        <begin position="1"/>
        <end position="20"/>
    </location>
</feature>
<keyword evidence="10 12" id="KW-0449">Lipoprotein</keyword>
<dbReference type="Pfam" id="PF01153">
    <property type="entry name" value="Glypican"/>
    <property type="match status" value="1"/>
</dbReference>
<evidence type="ECO:0000256" key="5">
    <source>
        <dbReference type="ARBA" id="ARBA00022729"/>
    </source>
</evidence>
<keyword evidence="6 12" id="KW-0654">Proteoglycan</keyword>
<comment type="subcellular location">
    <subcellularLocation>
        <location evidence="1 12">Cell membrane</location>
        <topology evidence="1 12">Lipid-anchor</topology>
        <topology evidence="1 12">GPI-anchor</topology>
    </subcellularLocation>
</comment>
<evidence type="ECO:0000256" key="3">
    <source>
        <dbReference type="ARBA" id="ARBA00022475"/>
    </source>
</evidence>
<evidence type="ECO:0000313" key="15">
    <source>
        <dbReference type="Proteomes" id="UP000314983"/>
    </source>
</evidence>
<comment type="function">
    <text evidence="12">Cell surface proteoglycan.</text>
</comment>
<evidence type="ECO:0000256" key="13">
    <source>
        <dbReference type="SAM" id="SignalP"/>
    </source>
</evidence>
<evidence type="ECO:0000256" key="9">
    <source>
        <dbReference type="ARBA" id="ARBA00023207"/>
    </source>
</evidence>
<dbReference type="PANTHER" id="PTHR10822">
    <property type="entry name" value="GLYPICAN"/>
    <property type="match status" value="1"/>
</dbReference>
<evidence type="ECO:0000256" key="8">
    <source>
        <dbReference type="ARBA" id="ARBA00023180"/>
    </source>
</evidence>
<keyword evidence="15" id="KW-1185">Reference proteome</keyword>
<protein>
    <submittedName>
        <fullName evidence="14">Glypican 5a</fullName>
    </submittedName>
</protein>
<evidence type="ECO:0000256" key="11">
    <source>
        <dbReference type="RuleBase" id="RU003518"/>
    </source>
</evidence>
<dbReference type="GO" id="GO:0016477">
    <property type="term" value="P:cell migration"/>
    <property type="evidence" value="ECO:0007669"/>
    <property type="project" value="TreeGrafter"/>
</dbReference>
<dbReference type="GO" id="GO:0005576">
    <property type="term" value="C:extracellular region"/>
    <property type="evidence" value="ECO:0007669"/>
    <property type="project" value="TreeGrafter"/>
</dbReference>
<dbReference type="GO" id="GO:0005886">
    <property type="term" value="C:plasma membrane"/>
    <property type="evidence" value="ECO:0007669"/>
    <property type="project" value="UniProtKB-SubCell"/>
</dbReference>
<evidence type="ECO:0000256" key="7">
    <source>
        <dbReference type="ARBA" id="ARBA00023136"/>
    </source>
</evidence>
<name>A0AAY5ELF5_ELEEL</name>
<evidence type="ECO:0000256" key="4">
    <source>
        <dbReference type="ARBA" id="ARBA00022622"/>
    </source>
</evidence>
<evidence type="ECO:0000256" key="6">
    <source>
        <dbReference type="ARBA" id="ARBA00022974"/>
    </source>
</evidence>
<keyword evidence="9 12" id="KW-0357">Heparan sulfate</keyword>
<dbReference type="GO" id="GO:1905475">
    <property type="term" value="P:regulation of protein localization to membrane"/>
    <property type="evidence" value="ECO:0007669"/>
    <property type="project" value="TreeGrafter"/>
</dbReference>
<keyword evidence="8" id="KW-0325">Glycoprotein</keyword>
<accession>A0AAY5ELF5</accession>
<keyword evidence="3" id="KW-1003">Cell membrane</keyword>
<reference evidence="14" key="2">
    <citation type="submission" date="2025-08" db="UniProtKB">
        <authorList>
            <consortium name="Ensembl"/>
        </authorList>
    </citation>
    <scope>IDENTIFICATION</scope>
</reference>
<dbReference type="PANTHER" id="PTHR10822:SF12">
    <property type="entry name" value="GLYPICAN-5"/>
    <property type="match status" value="1"/>
</dbReference>
<dbReference type="GO" id="GO:0098552">
    <property type="term" value="C:side of membrane"/>
    <property type="evidence" value="ECO:0007669"/>
    <property type="project" value="UniProtKB-KW"/>
</dbReference>
<gene>
    <name evidence="14" type="primary">gpc5a</name>
</gene>
<evidence type="ECO:0000256" key="10">
    <source>
        <dbReference type="ARBA" id="ARBA00023288"/>
    </source>
</evidence>
<dbReference type="GeneTree" id="ENSGT01050000244955"/>
<organism evidence="14 15">
    <name type="scientific">Electrophorus electricus</name>
    <name type="common">Electric eel</name>
    <name type="synonym">Gymnotus electricus</name>
    <dbReference type="NCBI Taxonomy" id="8005"/>
    <lineage>
        <taxon>Eukaryota</taxon>
        <taxon>Metazoa</taxon>
        <taxon>Chordata</taxon>
        <taxon>Craniata</taxon>
        <taxon>Vertebrata</taxon>
        <taxon>Euteleostomi</taxon>
        <taxon>Actinopterygii</taxon>
        <taxon>Neopterygii</taxon>
        <taxon>Teleostei</taxon>
        <taxon>Ostariophysi</taxon>
        <taxon>Gymnotiformes</taxon>
        <taxon>Gymnotoidei</taxon>
        <taxon>Gymnotidae</taxon>
        <taxon>Electrophorus</taxon>
    </lineage>
</organism>
<evidence type="ECO:0000256" key="2">
    <source>
        <dbReference type="ARBA" id="ARBA00010260"/>
    </source>
</evidence>
<evidence type="ECO:0000313" key="14">
    <source>
        <dbReference type="Ensembl" id="ENSEEEP00000057746.1"/>
    </source>
</evidence>
<dbReference type="AlphaFoldDB" id="A0AAY5ELF5"/>
<evidence type="ECO:0000256" key="12">
    <source>
        <dbReference type="RuleBase" id="RU003519"/>
    </source>
</evidence>